<name>A0AAI9U9B8_9PEZI</name>
<dbReference type="AlphaFoldDB" id="A0AAI9U9B8"/>
<keyword evidence="3" id="KW-1185">Reference proteome</keyword>
<reference evidence="2 3" key="1">
    <citation type="submission" date="2016-10" db="EMBL/GenBank/DDBJ databases">
        <title>The genome sequence of Colletotrichum fioriniae PJ7.</title>
        <authorList>
            <person name="Baroncelli R."/>
        </authorList>
    </citation>
    <scope>NUCLEOTIDE SEQUENCE [LARGE SCALE GENOMIC DNA]</scope>
    <source>
        <strain evidence="2">Col 31</strain>
    </source>
</reference>
<keyword evidence="1" id="KW-1133">Transmembrane helix</keyword>
<sequence>MAVACRAHQTHEALLSFSPQTYRRSNTGCGFVQLTTLFGLFCLVVVLPWPGLPCYTLLDTLFSVPRRLRLESSNRRRMFQTVPHSRPCPGARKNAALQVDATEDRVHNILTTHSCIFRCDT</sequence>
<organism evidence="2 3">
    <name type="scientific">Colletotrichum melonis</name>
    <dbReference type="NCBI Taxonomy" id="1209925"/>
    <lineage>
        <taxon>Eukaryota</taxon>
        <taxon>Fungi</taxon>
        <taxon>Dikarya</taxon>
        <taxon>Ascomycota</taxon>
        <taxon>Pezizomycotina</taxon>
        <taxon>Sordariomycetes</taxon>
        <taxon>Hypocreomycetidae</taxon>
        <taxon>Glomerellales</taxon>
        <taxon>Glomerellaceae</taxon>
        <taxon>Colletotrichum</taxon>
        <taxon>Colletotrichum acutatum species complex</taxon>
    </lineage>
</organism>
<keyword evidence="1" id="KW-0812">Transmembrane</keyword>
<dbReference type="Proteomes" id="UP001239795">
    <property type="component" value="Unassembled WGS sequence"/>
</dbReference>
<evidence type="ECO:0000313" key="3">
    <source>
        <dbReference type="Proteomes" id="UP001239795"/>
    </source>
</evidence>
<evidence type="ECO:0000256" key="1">
    <source>
        <dbReference type="SAM" id="Phobius"/>
    </source>
</evidence>
<comment type="caution">
    <text evidence="2">The sequence shown here is derived from an EMBL/GenBank/DDBJ whole genome shotgun (WGS) entry which is preliminary data.</text>
</comment>
<proteinExistence type="predicted"/>
<feature type="transmembrane region" description="Helical" evidence="1">
    <location>
        <begin position="31"/>
        <end position="58"/>
    </location>
</feature>
<keyword evidence="1" id="KW-0472">Membrane</keyword>
<gene>
    <name evidence="2" type="ORF">CMEL01_06403</name>
</gene>
<protein>
    <submittedName>
        <fullName evidence="2">Uncharacterized protein</fullName>
    </submittedName>
</protein>
<accession>A0AAI9U9B8</accession>
<dbReference type="EMBL" id="MLGG01000046">
    <property type="protein sequence ID" value="KAK1451829.1"/>
    <property type="molecule type" value="Genomic_DNA"/>
</dbReference>
<evidence type="ECO:0000313" key="2">
    <source>
        <dbReference type="EMBL" id="KAK1451829.1"/>
    </source>
</evidence>